<name>A0AAD7KN86_QUISA</name>
<accession>A0AAD7KN86</accession>
<keyword evidence="2" id="KW-1185">Reference proteome</keyword>
<protein>
    <submittedName>
        <fullName evidence="1">Proteasome subunit beta type-2-a-like protein</fullName>
    </submittedName>
</protein>
<dbReference type="AlphaFoldDB" id="A0AAD7KN86"/>
<evidence type="ECO:0000313" key="2">
    <source>
        <dbReference type="Proteomes" id="UP001163823"/>
    </source>
</evidence>
<reference evidence="1" key="1">
    <citation type="journal article" date="2023" name="Science">
        <title>Elucidation of the pathway for biosynthesis of saponin adjuvants from the soapbark tree.</title>
        <authorList>
            <person name="Reed J."/>
            <person name="Orme A."/>
            <person name="El-Demerdash A."/>
            <person name="Owen C."/>
            <person name="Martin L.B.B."/>
            <person name="Misra R.C."/>
            <person name="Kikuchi S."/>
            <person name="Rejzek M."/>
            <person name="Martin A.C."/>
            <person name="Harkess A."/>
            <person name="Leebens-Mack J."/>
            <person name="Louveau T."/>
            <person name="Stephenson M.J."/>
            <person name="Osbourn A."/>
        </authorList>
    </citation>
    <scope>NUCLEOTIDE SEQUENCE</scope>
    <source>
        <strain evidence="1">S10</strain>
    </source>
</reference>
<comment type="caution">
    <text evidence="1">The sequence shown here is derived from an EMBL/GenBank/DDBJ whole genome shotgun (WGS) entry which is preliminary data.</text>
</comment>
<dbReference type="KEGG" id="qsa:O6P43_034408"/>
<dbReference type="GO" id="GO:0000502">
    <property type="term" value="C:proteasome complex"/>
    <property type="evidence" value="ECO:0007669"/>
    <property type="project" value="UniProtKB-KW"/>
</dbReference>
<dbReference type="Proteomes" id="UP001163823">
    <property type="component" value="Unassembled WGS sequence"/>
</dbReference>
<proteinExistence type="predicted"/>
<sequence length="77" mass="8873">MNLNSREDIQKSMALYYFHKIPLTTSVASSFTRGEHATALRKRQTLRQHHFSSKSNIVDHDFLILASSWPLPTSLED</sequence>
<gene>
    <name evidence="1" type="ORF">O6P43_034408</name>
</gene>
<evidence type="ECO:0000313" key="1">
    <source>
        <dbReference type="EMBL" id="KAJ7942576.1"/>
    </source>
</evidence>
<dbReference type="EMBL" id="JARAOO010000016">
    <property type="protein sequence ID" value="KAJ7942576.1"/>
    <property type="molecule type" value="Genomic_DNA"/>
</dbReference>
<feature type="non-terminal residue" evidence="1">
    <location>
        <position position="77"/>
    </location>
</feature>
<organism evidence="1 2">
    <name type="scientific">Quillaja saponaria</name>
    <name type="common">Soap bark tree</name>
    <dbReference type="NCBI Taxonomy" id="32244"/>
    <lineage>
        <taxon>Eukaryota</taxon>
        <taxon>Viridiplantae</taxon>
        <taxon>Streptophyta</taxon>
        <taxon>Embryophyta</taxon>
        <taxon>Tracheophyta</taxon>
        <taxon>Spermatophyta</taxon>
        <taxon>Magnoliopsida</taxon>
        <taxon>eudicotyledons</taxon>
        <taxon>Gunneridae</taxon>
        <taxon>Pentapetalae</taxon>
        <taxon>rosids</taxon>
        <taxon>fabids</taxon>
        <taxon>Fabales</taxon>
        <taxon>Quillajaceae</taxon>
        <taxon>Quillaja</taxon>
    </lineage>
</organism>
<keyword evidence="1" id="KW-0647">Proteasome</keyword>